<dbReference type="HOGENOM" id="CLU_1938928_0_0_1"/>
<feature type="compositionally biased region" description="Basic and acidic residues" evidence="1">
    <location>
        <begin position="18"/>
        <end position="32"/>
    </location>
</feature>
<dbReference type="AlphaFoldDB" id="G8YV83"/>
<evidence type="ECO:0000256" key="1">
    <source>
        <dbReference type="SAM" id="MobiDB-lite"/>
    </source>
</evidence>
<sequence length="130" mass="14269">MTCIAVWAKSVVHYPSPAKEHTMSPKKKEEKIPSSVARAPSRKSDTDMCFNTTSTTAPRPRGTHTIMAVCGPLCYPANSWQASFLIHTVSLFLLAALFVVSLSLPTPCATMVTQQPLQRTCATSCHFSYY</sequence>
<feature type="transmembrane region" description="Helical" evidence="2">
    <location>
        <begin position="84"/>
        <end position="104"/>
    </location>
</feature>
<dbReference type="Proteomes" id="UP000005222">
    <property type="component" value="Chromosome B"/>
</dbReference>
<keyword evidence="2" id="KW-1133">Transmembrane helix</keyword>
<gene>
    <name evidence="3" type="primary">Piso0_000360</name>
    <name evidence="3" type="ORF">GNLVRS01_PISO0A07634g</name>
    <name evidence="4" type="ORF">GNLVRS01_PISO0B07701g</name>
</gene>
<feature type="region of interest" description="Disordered" evidence="1">
    <location>
        <begin position="17"/>
        <end position="56"/>
    </location>
</feature>
<keyword evidence="2" id="KW-0812">Transmembrane</keyword>
<dbReference type="EMBL" id="FO082059">
    <property type="protein sequence ID" value="CCE72766.1"/>
    <property type="molecule type" value="Genomic_DNA"/>
</dbReference>
<dbReference type="Proteomes" id="UP000005222">
    <property type="component" value="Chromosome A"/>
</dbReference>
<evidence type="ECO:0000313" key="4">
    <source>
        <dbReference type="EMBL" id="CCE73327.1"/>
    </source>
</evidence>
<reference evidence="5" key="2">
    <citation type="journal article" date="2012" name="G3 (Bethesda)">
        <title>Pichia sorbitophila, an interspecies yeast hybrid reveals early steps of genome resolution following polyploidization.</title>
        <authorList>
            <person name="Leh Louis V."/>
            <person name="Despons L."/>
            <person name="Friedrich A."/>
            <person name="Martin T."/>
            <person name="Durrens P."/>
            <person name="Casaregola S."/>
            <person name="Neuveglise C."/>
            <person name="Fairhead C."/>
            <person name="Marck C."/>
            <person name="Cruz J.A."/>
            <person name="Straub M.L."/>
            <person name="Kugler V."/>
            <person name="Sacerdot C."/>
            <person name="Uzunov Z."/>
            <person name="Thierry A."/>
            <person name="Weiss S."/>
            <person name="Bleykasten C."/>
            <person name="De Montigny J."/>
            <person name="Jacques N."/>
            <person name="Jung P."/>
            <person name="Lemaire M."/>
            <person name="Mallet S."/>
            <person name="Morel G."/>
            <person name="Richard G.F."/>
            <person name="Sarkar A."/>
            <person name="Savel G."/>
            <person name="Schacherer J."/>
            <person name="Seret M.L."/>
            <person name="Talla E."/>
            <person name="Samson G."/>
            <person name="Jubin C."/>
            <person name="Poulain J."/>
            <person name="Vacherie B."/>
            <person name="Barbe V."/>
            <person name="Pelletier E."/>
            <person name="Sherman D.J."/>
            <person name="Westhof E."/>
            <person name="Weissenbach J."/>
            <person name="Baret P.V."/>
            <person name="Wincker P."/>
            <person name="Gaillardin C."/>
            <person name="Dujon B."/>
            <person name="Souciet J.L."/>
        </authorList>
    </citation>
    <scope>NUCLEOTIDE SEQUENCE [LARGE SCALE GENOMIC DNA]</scope>
    <source>
        <strain evidence="5">ATCC MYA-4447 / BCRC 22081 / CBS 7064 / NBRC 10061 / NRRL Y-12695</strain>
    </source>
</reference>
<reference evidence="3" key="1">
    <citation type="submission" date="2011-10" db="EMBL/GenBank/DDBJ databases">
        <authorList>
            <person name="Genoscope - CEA"/>
        </authorList>
    </citation>
    <scope>NUCLEOTIDE SEQUENCE</scope>
    <source>
        <strain evidence="3">CBS 7064</strain>
    </source>
</reference>
<evidence type="ECO:0000256" key="2">
    <source>
        <dbReference type="SAM" id="Phobius"/>
    </source>
</evidence>
<evidence type="ECO:0000313" key="3">
    <source>
        <dbReference type="EMBL" id="CCE72766.1"/>
    </source>
</evidence>
<protein>
    <submittedName>
        <fullName evidence="3">Piso0_000360 protein</fullName>
    </submittedName>
</protein>
<evidence type="ECO:0000313" key="5">
    <source>
        <dbReference type="Proteomes" id="UP000005222"/>
    </source>
</evidence>
<organism evidence="3 5">
    <name type="scientific">Pichia sorbitophila (strain ATCC MYA-4447 / BCRC 22081 / CBS 7064 / NBRC 10061 / NRRL Y-12695)</name>
    <name type="common">Hybrid yeast</name>
    <dbReference type="NCBI Taxonomy" id="559304"/>
    <lineage>
        <taxon>Eukaryota</taxon>
        <taxon>Fungi</taxon>
        <taxon>Dikarya</taxon>
        <taxon>Ascomycota</taxon>
        <taxon>Saccharomycotina</taxon>
        <taxon>Pichiomycetes</taxon>
        <taxon>Debaryomycetaceae</taxon>
        <taxon>Millerozyma</taxon>
    </lineage>
</organism>
<dbReference type="InParanoid" id="G8YV83"/>
<dbReference type="EMBL" id="FO082058">
    <property type="protein sequence ID" value="CCE73327.1"/>
    <property type="molecule type" value="Genomic_DNA"/>
</dbReference>
<accession>G8YV83</accession>
<keyword evidence="2" id="KW-0472">Membrane</keyword>
<proteinExistence type="predicted"/>
<name>G8YV83_PICSO</name>
<keyword evidence="5" id="KW-1185">Reference proteome</keyword>